<gene>
    <name evidence="6" type="ORF">WJX72_003027</name>
</gene>
<dbReference type="EMBL" id="JALJOR010000010">
    <property type="protein sequence ID" value="KAK9809989.1"/>
    <property type="molecule type" value="Genomic_DNA"/>
</dbReference>
<reference evidence="6 7" key="1">
    <citation type="journal article" date="2024" name="Nat. Commun.">
        <title>Phylogenomics reveals the evolutionary origins of lichenization in chlorophyte algae.</title>
        <authorList>
            <person name="Puginier C."/>
            <person name="Libourel C."/>
            <person name="Otte J."/>
            <person name="Skaloud P."/>
            <person name="Haon M."/>
            <person name="Grisel S."/>
            <person name="Petersen M."/>
            <person name="Berrin J.G."/>
            <person name="Delaux P.M."/>
            <person name="Dal Grande F."/>
            <person name="Keller J."/>
        </authorList>
    </citation>
    <scope>NUCLEOTIDE SEQUENCE [LARGE SCALE GENOMIC DNA]</scope>
    <source>
        <strain evidence="6 7">SAG 2043</strain>
    </source>
</reference>
<organism evidence="6 7">
    <name type="scientific">[Myrmecia] bisecta</name>
    <dbReference type="NCBI Taxonomy" id="41462"/>
    <lineage>
        <taxon>Eukaryota</taxon>
        <taxon>Viridiplantae</taxon>
        <taxon>Chlorophyta</taxon>
        <taxon>core chlorophytes</taxon>
        <taxon>Trebouxiophyceae</taxon>
        <taxon>Trebouxiales</taxon>
        <taxon>Trebouxiaceae</taxon>
        <taxon>Myrmecia</taxon>
    </lineage>
</organism>
<comment type="caution">
    <text evidence="6">The sequence shown here is derived from an EMBL/GenBank/DDBJ whole genome shotgun (WGS) entry which is preliminary data.</text>
</comment>
<name>A0AAW1PPG5_9CHLO</name>
<proteinExistence type="predicted"/>
<evidence type="ECO:0000259" key="5">
    <source>
        <dbReference type="PROSITE" id="PS50865"/>
    </source>
</evidence>
<keyword evidence="1" id="KW-0479">Metal-binding</keyword>
<evidence type="ECO:0000256" key="1">
    <source>
        <dbReference type="ARBA" id="ARBA00022723"/>
    </source>
</evidence>
<evidence type="ECO:0000256" key="2">
    <source>
        <dbReference type="ARBA" id="ARBA00022771"/>
    </source>
</evidence>
<dbReference type="InterPro" id="IPR002893">
    <property type="entry name" value="Znf_MYND"/>
</dbReference>
<evidence type="ECO:0000256" key="3">
    <source>
        <dbReference type="ARBA" id="ARBA00022833"/>
    </source>
</evidence>
<sequence length="756" mass="81515">MLESQVQIVKEDEWQQQWLKAGGFAFLVYQVDFVAAFEAARKASIQNRPSASELVLLDGLLRGQHGSLWRLQSSYQIMMIQSVVTAPLWVQQIYANEVDIQHLVDLVCRVELASASEGLTSKHHARTSFLTQLLQTPFSGHPALANLQPQARRCLQRAEPDGLLLRALRKSWLGTAPGGSPSRFAPGLKLTVEQMQAQMCKSDPMMPGYDPKCMFVLRDLLMGCQELGTFPCLVQGWGTEQPRAPKLMLTLRDTIVNAAAWTPPKGGMGVPADERTHFVANEASQAQILSDGLQCMYMLAHKDGSLPDWVDGSQPAVVDREKALQTTFHDPSLALLMQRGAPILVEAILRATARCHQDWIDRLNQHLMAGRATPQATLSVLASLRKILNVAVEPGNGAAQVTGELVAHAMIGVKNLLAACSDQVMCIRCDQGPEAIFTALCMWMPKRKTRPGCQVVQSHIAAWLLPVILRRVKDEPTFDQGASFVAWLVGLLTVNASLGDATAGLVCKGLADLLHCRVLLQGSARTPSAESAATARRAVLCALGIVSDLINRPVPPGCNLTARRRAVVQSGLLAQLSKLACLWWAEEDRPASFGLLARAVLPSLAALLPSDAHLGSKLKAVTSCFEGVAVSQLPELAGMAAYAASLGHPQETRDSSTLTASEAAKAATLSALPGLVEALEAHCGPADRREAGAGLERSRMAALGPGCHNPDCQNLAGACEAELPARKCSNCKKTRYCSPACQKAAWRTHKRACKKK</sequence>
<dbReference type="AlphaFoldDB" id="A0AAW1PPG5"/>
<dbReference type="SUPFAM" id="SSF144232">
    <property type="entry name" value="HIT/MYND zinc finger-like"/>
    <property type="match status" value="1"/>
</dbReference>
<dbReference type="Pfam" id="PF01753">
    <property type="entry name" value="zf-MYND"/>
    <property type="match status" value="1"/>
</dbReference>
<dbReference type="PROSITE" id="PS50865">
    <property type="entry name" value="ZF_MYND_2"/>
    <property type="match status" value="1"/>
</dbReference>
<protein>
    <recommendedName>
        <fullName evidence="5">MYND-type domain-containing protein</fullName>
    </recommendedName>
</protein>
<keyword evidence="3" id="KW-0862">Zinc</keyword>
<evidence type="ECO:0000313" key="7">
    <source>
        <dbReference type="Proteomes" id="UP001489004"/>
    </source>
</evidence>
<accession>A0AAW1PPG5</accession>
<dbReference type="Proteomes" id="UP001489004">
    <property type="component" value="Unassembled WGS sequence"/>
</dbReference>
<evidence type="ECO:0000256" key="4">
    <source>
        <dbReference type="PROSITE-ProRule" id="PRU00134"/>
    </source>
</evidence>
<dbReference type="GO" id="GO:0008270">
    <property type="term" value="F:zinc ion binding"/>
    <property type="evidence" value="ECO:0007669"/>
    <property type="project" value="UniProtKB-KW"/>
</dbReference>
<feature type="domain" description="MYND-type" evidence="5">
    <location>
        <begin position="716"/>
        <end position="753"/>
    </location>
</feature>
<evidence type="ECO:0000313" key="6">
    <source>
        <dbReference type="EMBL" id="KAK9809989.1"/>
    </source>
</evidence>
<dbReference type="Gene3D" id="6.10.140.2220">
    <property type="match status" value="1"/>
</dbReference>
<keyword evidence="2 4" id="KW-0863">Zinc-finger</keyword>
<keyword evidence="7" id="KW-1185">Reference proteome</keyword>